<dbReference type="RefSeq" id="WP_230868757.1">
    <property type="nucleotide sequence ID" value="NZ_CP046640.1"/>
</dbReference>
<accession>A0A8A7KGV0</accession>
<reference evidence="1" key="1">
    <citation type="submission" date="2019-12" db="EMBL/GenBank/DDBJ databases">
        <authorList>
            <person name="zhang j."/>
            <person name="sun C.M."/>
        </authorList>
    </citation>
    <scope>NUCLEOTIDE SEQUENCE</scope>
    <source>
        <strain evidence="1">NS-1</strain>
    </source>
</reference>
<proteinExistence type="predicted"/>
<sequence length="151" mass="17671">MQSNNAILYPITKTIYIIIVLNGGEMMGDESLLDIVWAFFYGYVKKILNSLVNNLWDELWVEIIKGVNLAEQKWKESGQGEAKKKWVMEQVMTFINEQTELNWLQKKLVYIFVDKTIDALIDTFNEELGKDWGNKVAEWKEMLEGKIPFID</sequence>
<dbReference type="Proteomes" id="UP000665020">
    <property type="component" value="Chromosome"/>
</dbReference>
<evidence type="ECO:0000313" key="1">
    <source>
        <dbReference type="EMBL" id="QTL97102.1"/>
    </source>
</evidence>
<dbReference type="AlphaFoldDB" id="A0A8A7KGV0"/>
<keyword evidence="2" id="KW-1185">Reference proteome</keyword>
<dbReference type="KEGG" id="ifn:GM661_03465"/>
<protein>
    <submittedName>
        <fullName evidence="1">Uncharacterized protein</fullName>
    </submittedName>
</protein>
<organism evidence="1 2">
    <name type="scientific">Iocasia fonsfrigidae</name>
    <dbReference type="NCBI Taxonomy" id="2682810"/>
    <lineage>
        <taxon>Bacteria</taxon>
        <taxon>Bacillati</taxon>
        <taxon>Bacillota</taxon>
        <taxon>Clostridia</taxon>
        <taxon>Halanaerobiales</taxon>
        <taxon>Halanaerobiaceae</taxon>
        <taxon>Iocasia</taxon>
    </lineage>
</organism>
<name>A0A8A7KGV0_9FIRM</name>
<gene>
    <name evidence="1" type="ORF">GM661_03465</name>
</gene>
<dbReference type="EMBL" id="CP046640">
    <property type="protein sequence ID" value="QTL97102.1"/>
    <property type="molecule type" value="Genomic_DNA"/>
</dbReference>
<evidence type="ECO:0000313" key="2">
    <source>
        <dbReference type="Proteomes" id="UP000665020"/>
    </source>
</evidence>